<dbReference type="RefSeq" id="WP_268057021.1">
    <property type="nucleotide sequence ID" value="NZ_JAPOHA010000002.1"/>
</dbReference>
<comment type="similarity">
    <text evidence="11">Belongs to the KdpC family.</text>
</comment>
<dbReference type="Proteomes" id="UP001082703">
    <property type="component" value="Unassembled WGS sequence"/>
</dbReference>
<sequence>MTKMVKSLAPKALAFLLLITLLCGVIYPLFVTGISQLLFPKQANGSIIEINGTKYGSELLAQQFTGNQYMWGRVMNLDTKTFQSKDGKTLLYATPSNLSPASDEYKKLIAGRVAKIKAADPDKANTPIPEDLVTCSGSGLDPHISPAAADYQISRIAKARGISADKVHEIVLQYTNRKLFGIFGEDTVNVLQVNLALDGILK</sequence>
<dbReference type="Pfam" id="PF02669">
    <property type="entry name" value="KdpC"/>
    <property type="match status" value="1"/>
</dbReference>
<evidence type="ECO:0000256" key="8">
    <source>
        <dbReference type="ARBA" id="ARBA00022989"/>
    </source>
</evidence>
<evidence type="ECO:0000256" key="9">
    <source>
        <dbReference type="ARBA" id="ARBA00023065"/>
    </source>
</evidence>
<organism evidence="12 13">
    <name type="scientific">Caproiciproducens galactitolivorans</name>
    <dbReference type="NCBI Taxonomy" id="642589"/>
    <lineage>
        <taxon>Bacteria</taxon>
        <taxon>Bacillati</taxon>
        <taxon>Bacillota</taxon>
        <taxon>Clostridia</taxon>
        <taxon>Eubacteriales</taxon>
        <taxon>Acutalibacteraceae</taxon>
        <taxon>Caproiciproducens</taxon>
    </lineage>
</organism>
<keyword evidence="7 11" id="KW-0630">Potassium</keyword>
<comment type="subunit">
    <text evidence="11">The system is composed of three essential subunits: KdpA, KdpB and KdpC.</text>
</comment>
<dbReference type="PIRSF" id="PIRSF001296">
    <property type="entry name" value="K_ATPase_KdpC"/>
    <property type="match status" value="1"/>
</dbReference>
<dbReference type="NCBIfam" id="NF001454">
    <property type="entry name" value="PRK00315.1"/>
    <property type="match status" value="1"/>
</dbReference>
<keyword evidence="5 11" id="KW-0547">Nucleotide-binding</keyword>
<evidence type="ECO:0000256" key="1">
    <source>
        <dbReference type="ARBA" id="ARBA00022448"/>
    </source>
</evidence>
<keyword evidence="2 11" id="KW-1003">Cell membrane</keyword>
<dbReference type="EMBL" id="JAPOHA010000002">
    <property type="protein sequence ID" value="MCY1713009.1"/>
    <property type="molecule type" value="Genomic_DNA"/>
</dbReference>
<keyword evidence="6 11" id="KW-0067">ATP-binding</keyword>
<proteinExistence type="inferred from homology"/>
<keyword evidence="9 11" id="KW-0406">Ion transport</keyword>
<evidence type="ECO:0000256" key="4">
    <source>
        <dbReference type="ARBA" id="ARBA00022692"/>
    </source>
</evidence>
<comment type="function">
    <text evidence="11">Part of the high-affinity ATP-driven potassium transport (or Kdp) system, which catalyzes the hydrolysis of ATP coupled with the electrogenic transport of potassium into the cytoplasm. This subunit acts as a catalytic chaperone that increases the ATP-binding affinity of the ATP-hydrolyzing subunit KdpB by the formation of a transient KdpB/KdpC/ATP ternary complex.</text>
</comment>
<evidence type="ECO:0000256" key="3">
    <source>
        <dbReference type="ARBA" id="ARBA00022538"/>
    </source>
</evidence>
<keyword evidence="8 11" id="KW-1133">Transmembrane helix</keyword>
<evidence type="ECO:0000256" key="5">
    <source>
        <dbReference type="ARBA" id="ARBA00022741"/>
    </source>
</evidence>
<evidence type="ECO:0000313" key="12">
    <source>
        <dbReference type="EMBL" id="MCY1713009.1"/>
    </source>
</evidence>
<dbReference type="NCBIfam" id="TIGR00681">
    <property type="entry name" value="kdpC"/>
    <property type="match status" value="1"/>
</dbReference>
<gene>
    <name evidence="11 12" type="primary">kdpC</name>
    <name evidence="12" type="ORF">OUY18_01910</name>
</gene>
<dbReference type="HAMAP" id="MF_00276">
    <property type="entry name" value="KdpC"/>
    <property type="match status" value="1"/>
</dbReference>
<dbReference type="PANTHER" id="PTHR30042">
    <property type="entry name" value="POTASSIUM-TRANSPORTING ATPASE C CHAIN"/>
    <property type="match status" value="1"/>
</dbReference>
<keyword evidence="13" id="KW-1185">Reference proteome</keyword>
<evidence type="ECO:0000256" key="2">
    <source>
        <dbReference type="ARBA" id="ARBA00022475"/>
    </source>
</evidence>
<keyword evidence="3 11" id="KW-0633">Potassium transport</keyword>
<evidence type="ECO:0000256" key="10">
    <source>
        <dbReference type="ARBA" id="ARBA00023136"/>
    </source>
</evidence>
<keyword evidence="1 11" id="KW-0813">Transport</keyword>
<evidence type="ECO:0000256" key="6">
    <source>
        <dbReference type="ARBA" id="ARBA00022840"/>
    </source>
</evidence>
<keyword evidence="10 11" id="KW-0472">Membrane</keyword>
<name>A0ABT4BQC2_9FIRM</name>
<evidence type="ECO:0000256" key="11">
    <source>
        <dbReference type="HAMAP-Rule" id="MF_00276"/>
    </source>
</evidence>
<keyword evidence="4 11" id="KW-0812">Transmembrane</keyword>
<dbReference type="PANTHER" id="PTHR30042:SF2">
    <property type="entry name" value="POTASSIUM-TRANSPORTING ATPASE KDPC SUBUNIT"/>
    <property type="match status" value="1"/>
</dbReference>
<reference evidence="12 13" key="1">
    <citation type="submission" date="2022-11" db="EMBL/GenBank/DDBJ databases">
        <authorList>
            <person name="Caiyu Z."/>
        </authorList>
    </citation>
    <scope>NUCLEOTIDE SEQUENCE [LARGE SCALE GENOMIC DNA]</scope>
    <source>
        <strain evidence="12 13">YR-4</strain>
    </source>
</reference>
<comment type="subcellular location">
    <subcellularLocation>
        <location evidence="11">Cell membrane</location>
        <topology evidence="11">Single-pass membrane protein</topology>
    </subcellularLocation>
</comment>
<dbReference type="InterPro" id="IPR003820">
    <property type="entry name" value="KdpC"/>
</dbReference>
<accession>A0ABT4BQC2</accession>
<evidence type="ECO:0000313" key="13">
    <source>
        <dbReference type="Proteomes" id="UP001082703"/>
    </source>
</evidence>
<evidence type="ECO:0000256" key="7">
    <source>
        <dbReference type="ARBA" id="ARBA00022958"/>
    </source>
</evidence>
<comment type="caution">
    <text evidence="12">The sequence shown here is derived from an EMBL/GenBank/DDBJ whole genome shotgun (WGS) entry which is preliminary data.</text>
</comment>
<protein>
    <recommendedName>
        <fullName evidence="11">Potassium-transporting ATPase KdpC subunit</fullName>
    </recommendedName>
    <alternativeName>
        <fullName evidence="11">ATP phosphohydrolase [potassium-transporting] C chain</fullName>
    </alternativeName>
    <alternativeName>
        <fullName evidence="11">Potassium-binding and translocating subunit C</fullName>
    </alternativeName>
    <alternativeName>
        <fullName evidence="11">Potassium-translocating ATPase C chain</fullName>
    </alternativeName>
</protein>